<dbReference type="RefSeq" id="XP_045261121.1">
    <property type="nucleotide sequence ID" value="XM_045414999.1"/>
</dbReference>
<dbReference type="GeneID" id="69022290"/>
<keyword evidence="2" id="KW-1185">Reference proteome</keyword>
<reference evidence="1" key="2">
    <citation type="submission" date="2020-03" db="EMBL/GenBank/DDBJ databases">
        <authorList>
            <person name="Fu F.-F."/>
            <person name="Chen J."/>
        </authorList>
    </citation>
    <scope>NUCLEOTIDE SEQUENCE</scope>
    <source>
        <strain evidence="1">Lc1</strain>
    </source>
</reference>
<dbReference type="AlphaFoldDB" id="A0A8H4FH33"/>
<reference evidence="1" key="1">
    <citation type="journal article" date="2020" name="Phytopathology">
        <title>Genome sequence and comparative analysis of Colletotrichum gloeosporioides isolated from Liriodendron leaves.</title>
        <authorList>
            <person name="Fu F.F."/>
            <person name="Hao Z."/>
            <person name="Wang P."/>
            <person name="Lu Y."/>
            <person name="Xue L.J."/>
            <person name="Wei G."/>
            <person name="Tian Y."/>
            <person name="Baishi H."/>
            <person name="Xu H."/>
            <person name="Shi J."/>
            <person name="Cheng T."/>
            <person name="Wang G."/>
            <person name="Yi Y."/>
            <person name="Chen J."/>
        </authorList>
    </citation>
    <scope>NUCLEOTIDE SEQUENCE</scope>
    <source>
        <strain evidence="1">Lc1</strain>
    </source>
</reference>
<accession>A0A8H4FH33</accession>
<organism evidence="1 2">
    <name type="scientific">Colletotrichum gloeosporioides</name>
    <name type="common">Anthracnose fungus</name>
    <name type="synonym">Glomerella cingulata</name>
    <dbReference type="NCBI Taxonomy" id="474922"/>
    <lineage>
        <taxon>Eukaryota</taxon>
        <taxon>Fungi</taxon>
        <taxon>Dikarya</taxon>
        <taxon>Ascomycota</taxon>
        <taxon>Pezizomycotina</taxon>
        <taxon>Sordariomycetes</taxon>
        <taxon>Hypocreomycetidae</taxon>
        <taxon>Glomerellales</taxon>
        <taxon>Glomerellaceae</taxon>
        <taxon>Colletotrichum</taxon>
        <taxon>Colletotrichum gloeosporioides species complex</taxon>
    </lineage>
</organism>
<sequence>MLRYNAVLVLTERACPESYHPLSGLPGHHHITVSGLLGCNDTGLHLENRAWWG</sequence>
<evidence type="ECO:0000313" key="2">
    <source>
        <dbReference type="Proteomes" id="UP000613401"/>
    </source>
</evidence>
<evidence type="ECO:0000313" key="1">
    <source>
        <dbReference type="EMBL" id="KAF3801962.1"/>
    </source>
</evidence>
<protein>
    <submittedName>
        <fullName evidence="1">Uncharacterized protein</fullName>
    </submittedName>
</protein>
<dbReference type="EMBL" id="WVTB01000066">
    <property type="protein sequence ID" value="KAF3801962.1"/>
    <property type="molecule type" value="Genomic_DNA"/>
</dbReference>
<comment type="caution">
    <text evidence="1">The sequence shown here is derived from an EMBL/GenBank/DDBJ whole genome shotgun (WGS) entry which is preliminary data.</text>
</comment>
<proteinExistence type="predicted"/>
<dbReference type="Proteomes" id="UP000613401">
    <property type="component" value="Unassembled WGS sequence"/>
</dbReference>
<name>A0A8H4FH33_COLGL</name>
<gene>
    <name evidence="1" type="ORF">GCG54_00015185</name>
</gene>